<sequence>MSSRLDKPEFSREHRLGLVVYGGVALAIYMNGICQEFYNAVRGRGIYKLIKALTDADIVVDIISGTSAGGINGVLLSYALANSQGKNCIKFDKFADVWKNSGDINKLLFDPKEYSGLDISSFFNGVGYYKKEIKEALVARIKDLKENAPEDDWVSEIKELDLFITGTDTMGKINQVFDNTNRVIELKDHQAIFHLKYRDYADNPFNPDDITCEALAKLCQITSCFPVAFPSVTVKLEPLDKNDPDKKLIEWGDLTNRIVPENKPKLDNSLSLKQHNKKGKKLSDIEDDPGAGYRLHFVDGGVLDNRPFSYTIKEIYHREVDRRVSRKLFYVDPSPDRFKGNSEYENMLKPNIVRVVQDSLIAMPRYESINKDLELINEHNEKVRRYKFLLADLETLLDIEEKDQENNDFYDQQRNVYLRTRLISLENKILPLIFLKSEGLVKASQQEKNRTNKLEKAAKLLAEPFTTPQASSKRLKLLEQLEKDICHLDVDYTLRKYFFITEYVYRLLDENYLCEWLKSKKKQEIEQSSINDEILINLKLIINKLNKYRKLIETIKSNIDKLFISPEIEKYFLKLLDESNNSSEQFTEKFYRAMLWLHGQFLNTESLSKSENHEFSIKELNKDLTEKIHQIKSLSSLNKFFQLSGEEQLVELQDLAEKSLLKKLVDETKKKLLSSGSGEVEHYNYIKEKLLNYFNQFEKLDTVLYPLDYLAGIPEKQLIETFRISPEDAQLGLSSKFNDGERLEQKLAGDTLRAFGGFFKKSWRANDILWGRLDGLNRIVDALVTEEKIKNFPKLLEIEAEKEAKKKNQPIDRASYLDRLLEEALFSDFDRERSLKSEVDKQYLMDKKKELKEKLEKLFPSLYAPSSGEQPINKEYLQDFINSLVSVGHLVILDQDLIQTMEVSIEEQLDGKQQKVPTDKPDAPLPAEKSDESIAIPKFNRIDFSFDSAITALVVKQVAKKSLKSISLKEKEDFFNQHYKIGLETFYHIPESERIKLLLKGILIFQDIFLTWQRKTKAKINSNKSKPNPLDFWSRFGWTVVGWMINIAILVINFILWWRF</sequence>
<dbReference type="InterPro" id="IPR016035">
    <property type="entry name" value="Acyl_Trfase/lysoPLipase"/>
</dbReference>
<dbReference type="Pfam" id="PF01734">
    <property type="entry name" value="Patatin"/>
    <property type="match status" value="1"/>
</dbReference>
<dbReference type="EMBL" id="CP003620">
    <property type="protein sequence ID" value="AFZ13937.1"/>
    <property type="molecule type" value="Genomic_DNA"/>
</dbReference>
<dbReference type="Pfam" id="PF11856">
    <property type="entry name" value="DUF3376"/>
    <property type="match status" value="1"/>
</dbReference>
<dbReference type="HOGENOM" id="CLU_289991_0_0_3"/>
<dbReference type="RefSeq" id="WP_015204045.1">
    <property type="nucleotide sequence ID" value="NC_019753.1"/>
</dbReference>
<keyword evidence="3" id="KW-0472">Membrane</keyword>
<keyword evidence="3" id="KW-0812">Transmembrane</keyword>
<dbReference type="OrthoDB" id="100834at2"/>
<evidence type="ECO:0000313" key="6">
    <source>
        <dbReference type="EMBL" id="AFZ13937.1"/>
    </source>
</evidence>
<evidence type="ECO:0000256" key="2">
    <source>
        <dbReference type="SAM" id="MobiDB-lite"/>
    </source>
</evidence>
<dbReference type="Gene3D" id="3.40.1090.10">
    <property type="entry name" value="Cytosolic phospholipase A2 catalytic domain"/>
    <property type="match status" value="1"/>
</dbReference>
<organism evidence="6 7">
    <name type="scientific">Crinalium epipsammum PCC 9333</name>
    <dbReference type="NCBI Taxonomy" id="1173022"/>
    <lineage>
        <taxon>Bacteria</taxon>
        <taxon>Bacillati</taxon>
        <taxon>Cyanobacteriota</taxon>
        <taxon>Cyanophyceae</taxon>
        <taxon>Gomontiellales</taxon>
        <taxon>Gomontiellaceae</taxon>
        <taxon>Crinalium</taxon>
    </lineage>
</organism>
<accession>K9W2F0</accession>
<keyword evidence="7" id="KW-1185">Reference proteome</keyword>
<feature type="transmembrane region" description="Helical" evidence="3">
    <location>
        <begin position="1036"/>
        <end position="1058"/>
    </location>
</feature>
<evidence type="ECO:0000313" key="7">
    <source>
        <dbReference type="Proteomes" id="UP000010472"/>
    </source>
</evidence>
<reference evidence="6 7" key="1">
    <citation type="submission" date="2012-06" db="EMBL/GenBank/DDBJ databases">
        <title>Finished chromosome of genome of Crinalium epipsammum PCC 9333.</title>
        <authorList>
            <consortium name="US DOE Joint Genome Institute"/>
            <person name="Gugger M."/>
            <person name="Coursin T."/>
            <person name="Rippka R."/>
            <person name="Tandeau De Marsac N."/>
            <person name="Huntemann M."/>
            <person name="Wei C.-L."/>
            <person name="Han J."/>
            <person name="Detter J.C."/>
            <person name="Han C."/>
            <person name="Tapia R."/>
            <person name="Davenport K."/>
            <person name="Daligault H."/>
            <person name="Erkkila T."/>
            <person name="Gu W."/>
            <person name="Munk A.C.C."/>
            <person name="Teshima H."/>
            <person name="Xu Y."/>
            <person name="Chain P."/>
            <person name="Chen A."/>
            <person name="Krypides N."/>
            <person name="Mavromatis K."/>
            <person name="Markowitz V."/>
            <person name="Szeto E."/>
            <person name="Ivanova N."/>
            <person name="Mikhailova N."/>
            <person name="Ovchinnikova G."/>
            <person name="Pagani I."/>
            <person name="Pati A."/>
            <person name="Goodwin L."/>
            <person name="Peters L."/>
            <person name="Pitluck S."/>
            <person name="Woyke T."/>
            <person name="Kerfeld C."/>
        </authorList>
    </citation>
    <scope>NUCLEOTIDE SEQUENCE [LARGE SCALE GENOMIC DNA]</scope>
    <source>
        <strain evidence="6 7">PCC 9333</strain>
    </source>
</reference>
<dbReference type="STRING" id="1173022.Cri9333_3099"/>
<feature type="domain" description="DUF3376" evidence="5">
    <location>
        <begin position="686"/>
        <end position="804"/>
    </location>
</feature>
<evidence type="ECO:0000259" key="5">
    <source>
        <dbReference type="Pfam" id="PF11856"/>
    </source>
</evidence>
<gene>
    <name evidence="6" type="ORF">Cri9333_3099</name>
</gene>
<dbReference type="InterPro" id="IPR024282">
    <property type="entry name" value="DUF3376"/>
</dbReference>
<dbReference type="Proteomes" id="UP000010472">
    <property type="component" value="Chromosome"/>
</dbReference>
<protein>
    <submittedName>
        <fullName evidence="6">Patatin-related protein</fullName>
    </submittedName>
</protein>
<dbReference type="GO" id="GO:0006629">
    <property type="term" value="P:lipid metabolic process"/>
    <property type="evidence" value="ECO:0007669"/>
    <property type="project" value="UniProtKB-KW"/>
</dbReference>
<evidence type="ECO:0000259" key="4">
    <source>
        <dbReference type="Pfam" id="PF01734"/>
    </source>
</evidence>
<feature type="region of interest" description="Disordered" evidence="2">
    <location>
        <begin position="909"/>
        <end position="929"/>
    </location>
</feature>
<dbReference type="InterPro" id="IPR019894">
    <property type="entry name" value="Patatin-related_protein"/>
</dbReference>
<dbReference type="InterPro" id="IPR002641">
    <property type="entry name" value="PNPLA_dom"/>
</dbReference>
<keyword evidence="3" id="KW-1133">Transmembrane helix</keyword>
<dbReference type="KEGG" id="cep:Cri9333_3099"/>
<dbReference type="PATRIC" id="fig|1173022.3.peg.3354"/>
<dbReference type="SUPFAM" id="SSF52151">
    <property type="entry name" value="FabD/lysophospholipase-like"/>
    <property type="match status" value="1"/>
</dbReference>
<dbReference type="eggNOG" id="COG1752">
    <property type="taxonomic scope" value="Bacteria"/>
</dbReference>
<dbReference type="NCBIfam" id="TIGR03607">
    <property type="entry name" value="patatin-like protein"/>
    <property type="match status" value="1"/>
</dbReference>
<name>K9W2F0_9CYAN</name>
<evidence type="ECO:0000256" key="1">
    <source>
        <dbReference type="ARBA" id="ARBA00023098"/>
    </source>
</evidence>
<keyword evidence="1" id="KW-0443">Lipid metabolism</keyword>
<feature type="domain" description="PNPLA" evidence="4">
    <location>
        <begin position="18"/>
        <end position="310"/>
    </location>
</feature>
<dbReference type="AlphaFoldDB" id="K9W2F0"/>
<proteinExistence type="predicted"/>
<evidence type="ECO:0000256" key="3">
    <source>
        <dbReference type="SAM" id="Phobius"/>
    </source>
</evidence>